<sequence>MASYPEPQDTNGLQMDFEPYWSGNWLDAPMDVLTTDLAPLGFSEDSARHSLQAPPSTNYATYEPGDLSVMGNTPMNELEAIFADQQYRLDGDADAASHEHTLPIPFDATEAPLSDLPAVANDGLASSSQFMNDRFESPSEAAWNSHKPQIKELYIGELKSLEETMKYMAEVHNFRPSKKMYKEKFREWGWYKNLPKEMALWMFQKYKQRMREIGRDTQFTLGERVWSSGQISKRVQRSGNPRHEIVTHVQRTDMTTPIGITYCTPHSTVSPRDRTPISCSGAISRHGSMNPPSDLQDARQTPFETPQTTRMHPLATRWQNHTRTDIETLRSSGDELARQGEYRAAERKYRDALAGLENLLPLAHDDTNAMAYQLAAFYAQQCRMRDADSVLSRVGEQHINRWGLNHIKTMTHIQRVADLYHSWNRDRDAVAFLQRAFEWYDFVVQNQNSAAARTYNFNFMHNGHPTAGTNMANPLRIPSVEHDEETVSSLPMSNQDSDYCTSTDVVKTEEGEAPSILDLIERCEKYPLELGSETLQAHRTVIDYCRAQKNEEGLAAALIRSEAAFWKIFEHAHEHITMYVLQSAIQLAKAHLISGRHEVAEDLFLKIESEARDILRRDHQAMIRILVDIGIIYQDQNSWTDAGPRFEHALAISLVENGIDSKETEMLEAALDRRHFESSSLNYFQISIALAHR</sequence>
<feature type="domain" description="Clr5" evidence="2">
    <location>
        <begin position="140"/>
        <end position="192"/>
    </location>
</feature>
<dbReference type="STRING" id="404692.A0A0J6YJ65"/>
<accession>A0A0J6YJ65</accession>
<reference evidence="4" key="1">
    <citation type="journal article" date="2010" name="Genome Res.">
        <title>Population genomic sequencing of Coccidioides fungi reveals recent hybridization and transposon control.</title>
        <authorList>
            <person name="Neafsey D.E."/>
            <person name="Barker B.M."/>
            <person name="Sharpton T.J."/>
            <person name="Stajich J.E."/>
            <person name="Park D.J."/>
            <person name="Whiston E."/>
            <person name="Hung C.-Y."/>
            <person name="McMahan C."/>
            <person name="White J."/>
            <person name="Sykes S."/>
            <person name="Heiman D."/>
            <person name="Young S."/>
            <person name="Zeng Q."/>
            <person name="Abouelleil A."/>
            <person name="Aftuck L."/>
            <person name="Bessette D."/>
            <person name="Brown A."/>
            <person name="FitzGerald M."/>
            <person name="Lui A."/>
            <person name="Macdonald J.P."/>
            <person name="Priest M."/>
            <person name="Orbach M.J."/>
            <person name="Galgiani J.N."/>
            <person name="Kirkland T.N."/>
            <person name="Cole G.T."/>
            <person name="Birren B.W."/>
            <person name="Henn M.R."/>
            <person name="Taylor J.W."/>
            <person name="Rounsley S.D."/>
        </authorList>
    </citation>
    <scope>NUCLEOTIDE SEQUENCE [LARGE SCALE GENOMIC DNA]</scope>
    <source>
        <strain evidence="4">RMSCC 2394</strain>
    </source>
</reference>
<dbReference type="Gene3D" id="1.25.40.10">
    <property type="entry name" value="Tetratricopeptide repeat domain"/>
    <property type="match status" value="2"/>
</dbReference>
<feature type="compositionally biased region" description="Polar residues" evidence="1">
    <location>
        <begin position="290"/>
        <end position="310"/>
    </location>
</feature>
<feature type="region of interest" description="Disordered" evidence="1">
    <location>
        <begin position="287"/>
        <end position="314"/>
    </location>
</feature>
<evidence type="ECO:0000313" key="3">
    <source>
        <dbReference type="EMBL" id="KMP07129.1"/>
    </source>
</evidence>
<dbReference type="Proteomes" id="UP000054565">
    <property type="component" value="Unassembled WGS sequence"/>
</dbReference>
<evidence type="ECO:0000259" key="2">
    <source>
        <dbReference type="Pfam" id="PF14420"/>
    </source>
</evidence>
<evidence type="ECO:0000313" key="4">
    <source>
        <dbReference type="Proteomes" id="UP000054565"/>
    </source>
</evidence>
<dbReference type="AlphaFoldDB" id="A0A0J6YJ65"/>
<gene>
    <name evidence="3" type="ORF">CIRG_06810</name>
</gene>
<organism evidence="3 4">
    <name type="scientific">Coccidioides immitis RMSCC 2394</name>
    <dbReference type="NCBI Taxonomy" id="404692"/>
    <lineage>
        <taxon>Eukaryota</taxon>
        <taxon>Fungi</taxon>
        <taxon>Dikarya</taxon>
        <taxon>Ascomycota</taxon>
        <taxon>Pezizomycotina</taxon>
        <taxon>Eurotiomycetes</taxon>
        <taxon>Eurotiomycetidae</taxon>
        <taxon>Onygenales</taxon>
        <taxon>Onygenaceae</taxon>
        <taxon>Coccidioides</taxon>
    </lineage>
</organism>
<name>A0A0J6YJ65_COCIT</name>
<protein>
    <recommendedName>
        <fullName evidence="2">Clr5 domain-containing protein</fullName>
    </recommendedName>
</protein>
<proteinExistence type="predicted"/>
<dbReference type="SUPFAM" id="SSF48452">
    <property type="entry name" value="TPR-like"/>
    <property type="match status" value="2"/>
</dbReference>
<dbReference type="PANTHER" id="PTHR38788">
    <property type="entry name" value="CLR5 DOMAIN-CONTAINING PROTEIN"/>
    <property type="match status" value="1"/>
</dbReference>
<dbReference type="InterPro" id="IPR011990">
    <property type="entry name" value="TPR-like_helical_dom_sf"/>
</dbReference>
<dbReference type="EMBL" id="DS028096">
    <property type="protein sequence ID" value="KMP07129.1"/>
    <property type="molecule type" value="Genomic_DNA"/>
</dbReference>
<evidence type="ECO:0000256" key="1">
    <source>
        <dbReference type="SAM" id="MobiDB-lite"/>
    </source>
</evidence>
<dbReference type="InterPro" id="IPR025676">
    <property type="entry name" value="Clr5_dom"/>
</dbReference>
<dbReference type="Pfam" id="PF14420">
    <property type="entry name" value="Clr5"/>
    <property type="match status" value="1"/>
</dbReference>
<dbReference type="PANTHER" id="PTHR38788:SF3">
    <property type="entry name" value="CLR5 DOMAIN-CONTAINING PROTEIN"/>
    <property type="match status" value="1"/>
</dbReference>